<evidence type="ECO:0000259" key="1">
    <source>
        <dbReference type="Pfam" id="PF18803"/>
    </source>
</evidence>
<dbReference type="Pfam" id="PF18803">
    <property type="entry name" value="CxC2"/>
    <property type="match status" value="1"/>
</dbReference>
<dbReference type="OrthoDB" id="3257768at2759"/>
<evidence type="ECO:0000313" key="2">
    <source>
        <dbReference type="EMBL" id="KIM82772.1"/>
    </source>
</evidence>
<accession>A0A0C3BZI2</accession>
<protein>
    <recommendedName>
        <fullName evidence="1">CxC2-like cysteine cluster KDZ transposase-associated domain-containing protein</fullName>
    </recommendedName>
</protein>
<dbReference type="Pfam" id="PF18758">
    <property type="entry name" value="KDZ"/>
    <property type="match status" value="1"/>
</dbReference>
<dbReference type="EMBL" id="KN832993">
    <property type="protein sequence ID" value="KIM82772.1"/>
    <property type="molecule type" value="Genomic_DNA"/>
</dbReference>
<dbReference type="STRING" id="765440.A0A0C3BZI2"/>
<gene>
    <name evidence="2" type="ORF">PILCRDRAFT_7683</name>
</gene>
<feature type="domain" description="CxC2-like cysteine cluster KDZ transposase-associated" evidence="1">
    <location>
        <begin position="129"/>
        <end position="234"/>
    </location>
</feature>
<keyword evidence="3" id="KW-1185">Reference proteome</keyword>
<dbReference type="PANTHER" id="PTHR33096">
    <property type="entry name" value="CXC2 DOMAIN-CONTAINING PROTEIN"/>
    <property type="match status" value="1"/>
</dbReference>
<organism evidence="2 3">
    <name type="scientific">Piloderma croceum (strain F 1598)</name>
    <dbReference type="NCBI Taxonomy" id="765440"/>
    <lineage>
        <taxon>Eukaryota</taxon>
        <taxon>Fungi</taxon>
        <taxon>Dikarya</taxon>
        <taxon>Basidiomycota</taxon>
        <taxon>Agaricomycotina</taxon>
        <taxon>Agaricomycetes</taxon>
        <taxon>Agaricomycetidae</taxon>
        <taxon>Atheliales</taxon>
        <taxon>Atheliaceae</taxon>
        <taxon>Piloderma</taxon>
    </lineage>
</organism>
<dbReference type="InterPro" id="IPR041457">
    <property type="entry name" value="CxC2_KDZ-assoc"/>
</dbReference>
<dbReference type="AlphaFoldDB" id="A0A0C3BZI2"/>
<dbReference type="HOGENOM" id="CLU_003703_13_0_1"/>
<dbReference type="InParanoid" id="A0A0C3BZI2"/>
<proteinExistence type="predicted"/>
<sequence>MDMDVDMDNMDMDARDEDASGSRLASIPALPGIQVVAKESAKRYQNSDVPLATWLDYRDEYLDDLMCLEGRGNYQQACAGCNAPFPNFRCKDCTLGALWCQACLVKRHSQSPLHIVEMWNGLFFQQSTLMALGLRVQLSHPPGRFCPTKEPGHKFFAVIDANGIHSIAVNFCRCVHVEHRTQLLRIGWWPATPLEPQTCATMSVLQHVHLLNLQGNITGYSFYRALEYQTDNTGLHRPSDHLPAFMLMAREWRHMKMVKHTGRAFDPGGIKATAPGSLAIPCRACPLPNINLPHGWENVPPERAWLYMLMVTMDANFRLRSKLRGLQSKDPTLMPGWAYFVNNGPYSDFIKDYVDQDEIRTCVGFQALLNMLTKKSKGLHTTGLATMSCTRHQLFRPLSMGDLQKGERQCNMDYLFTSSVAGTVGLRQLAVSYDVGCQWFTNFWRRMPSLPAHLHLPFSVSAVKALVPKFHLQSHEEKCHSPFSFNFFRGAGRAEGEGMEHNWDMLNGHGPSTAEMVPGHRWETLDDCCGWVNWRKTMGLGNLLLKRLLVAIPHAIQTCNDIVALTSSLRAENPDELTAMENELQAWEADKSKPDPYRLPKSNVTLTQVRLVMAEEEKVRAEEGATYVHDVSAGAFLLLGTEIQNLQQTLHHEVSGLQKQTLLQTTFVVEWQTVLLKRVQHFRKIQHIYMPGFNPRYYNNTDVSDSNSNSNTPMMVENTKLYMPSELSASNRRKFCPNGLASLEDRIRFAEASDSLEDLQHHLRTRSFTNKFKIANVTGQRKNTRAREVQHRIDDKVRASELQYRQAQEALKQLRGPGDWEITLKVLEKSDVRALNERELNQEEQDKQYRLRQRLGINVDDMENERVVGQVAAVGEGYRRPLWIWFTSASTAEAMNDPLTRQAIRVEWAKAKARTARWEEEVILLDEEMRRVLQFCDWKAKWWRNLLSLRTPDDNMLSEGLATYTAQQAAQELDIAQNWEAKWKAAVTRRRIMWARARQ</sequence>
<reference evidence="3" key="2">
    <citation type="submission" date="2015-01" db="EMBL/GenBank/DDBJ databases">
        <title>Evolutionary Origins and Diversification of the Mycorrhizal Mutualists.</title>
        <authorList>
            <consortium name="DOE Joint Genome Institute"/>
            <consortium name="Mycorrhizal Genomics Consortium"/>
            <person name="Kohler A."/>
            <person name="Kuo A."/>
            <person name="Nagy L.G."/>
            <person name="Floudas D."/>
            <person name="Copeland A."/>
            <person name="Barry K.W."/>
            <person name="Cichocki N."/>
            <person name="Veneault-Fourrey C."/>
            <person name="LaButti K."/>
            <person name="Lindquist E.A."/>
            <person name="Lipzen A."/>
            <person name="Lundell T."/>
            <person name="Morin E."/>
            <person name="Murat C."/>
            <person name="Riley R."/>
            <person name="Ohm R."/>
            <person name="Sun H."/>
            <person name="Tunlid A."/>
            <person name="Henrissat B."/>
            <person name="Grigoriev I.V."/>
            <person name="Hibbett D.S."/>
            <person name="Martin F."/>
        </authorList>
    </citation>
    <scope>NUCLEOTIDE SEQUENCE [LARGE SCALE GENOMIC DNA]</scope>
    <source>
        <strain evidence="3">F 1598</strain>
    </source>
</reference>
<dbReference type="PANTHER" id="PTHR33096:SF1">
    <property type="entry name" value="CXC1-LIKE CYSTEINE CLUSTER ASSOCIATED WITH KDZ TRANSPOSASES DOMAIN-CONTAINING PROTEIN"/>
    <property type="match status" value="1"/>
</dbReference>
<evidence type="ECO:0000313" key="3">
    <source>
        <dbReference type="Proteomes" id="UP000054166"/>
    </source>
</evidence>
<reference evidence="2 3" key="1">
    <citation type="submission" date="2014-04" db="EMBL/GenBank/DDBJ databases">
        <authorList>
            <consortium name="DOE Joint Genome Institute"/>
            <person name="Kuo A."/>
            <person name="Tarkka M."/>
            <person name="Buscot F."/>
            <person name="Kohler A."/>
            <person name="Nagy L.G."/>
            <person name="Floudas D."/>
            <person name="Copeland A."/>
            <person name="Barry K.W."/>
            <person name="Cichocki N."/>
            <person name="Veneault-Fourrey C."/>
            <person name="LaButti K."/>
            <person name="Lindquist E.A."/>
            <person name="Lipzen A."/>
            <person name="Lundell T."/>
            <person name="Morin E."/>
            <person name="Murat C."/>
            <person name="Sun H."/>
            <person name="Tunlid A."/>
            <person name="Henrissat B."/>
            <person name="Grigoriev I.V."/>
            <person name="Hibbett D.S."/>
            <person name="Martin F."/>
            <person name="Nordberg H.P."/>
            <person name="Cantor M.N."/>
            <person name="Hua S.X."/>
        </authorList>
    </citation>
    <scope>NUCLEOTIDE SEQUENCE [LARGE SCALE GENOMIC DNA]</scope>
    <source>
        <strain evidence="2 3">F 1598</strain>
    </source>
</reference>
<dbReference type="Proteomes" id="UP000054166">
    <property type="component" value="Unassembled WGS sequence"/>
</dbReference>
<dbReference type="InterPro" id="IPR040521">
    <property type="entry name" value="KDZ"/>
</dbReference>
<name>A0A0C3BZI2_PILCF</name>